<comment type="caution">
    <text evidence="3">The sequence shown here is derived from an EMBL/GenBank/DDBJ whole genome shotgun (WGS) entry which is preliminary data.</text>
</comment>
<protein>
    <recommendedName>
        <fullName evidence="2">Plasmid pRiA4b Orf3-like domain-containing protein</fullName>
    </recommendedName>
</protein>
<dbReference type="AlphaFoldDB" id="A0A1G1X5F2"/>
<evidence type="ECO:0000313" key="4">
    <source>
        <dbReference type="Proteomes" id="UP000177528"/>
    </source>
</evidence>
<name>A0A1G1X5F2_9BACT</name>
<dbReference type="InterPro" id="IPR024047">
    <property type="entry name" value="MM3350-like_sf"/>
</dbReference>
<dbReference type="EMBL" id="MHHR01000002">
    <property type="protein sequence ID" value="OGY35214.1"/>
    <property type="molecule type" value="Genomic_DNA"/>
</dbReference>
<feature type="region of interest" description="Disordered" evidence="1">
    <location>
        <begin position="188"/>
        <end position="214"/>
    </location>
</feature>
<dbReference type="SUPFAM" id="SSF159941">
    <property type="entry name" value="MM3350-like"/>
    <property type="match status" value="1"/>
</dbReference>
<evidence type="ECO:0000256" key="1">
    <source>
        <dbReference type="SAM" id="MobiDB-lite"/>
    </source>
</evidence>
<organism evidence="3 4">
    <name type="scientific">Candidatus Andersenbacteria bacterium RIFCSPHIGHO2_12_FULL_45_11</name>
    <dbReference type="NCBI Taxonomy" id="1797281"/>
    <lineage>
        <taxon>Bacteria</taxon>
        <taxon>Candidatus Anderseniibacteriota</taxon>
    </lineage>
</organism>
<evidence type="ECO:0000259" key="2">
    <source>
        <dbReference type="Pfam" id="PF07929"/>
    </source>
</evidence>
<evidence type="ECO:0000313" key="3">
    <source>
        <dbReference type="EMBL" id="OGY35214.1"/>
    </source>
</evidence>
<reference evidence="3 4" key="1">
    <citation type="journal article" date="2016" name="Nat. Commun.">
        <title>Thousands of microbial genomes shed light on interconnected biogeochemical processes in an aquifer system.</title>
        <authorList>
            <person name="Anantharaman K."/>
            <person name="Brown C.T."/>
            <person name="Hug L.A."/>
            <person name="Sharon I."/>
            <person name="Castelle C.J."/>
            <person name="Probst A.J."/>
            <person name="Thomas B.C."/>
            <person name="Singh A."/>
            <person name="Wilkins M.J."/>
            <person name="Karaoz U."/>
            <person name="Brodie E.L."/>
            <person name="Williams K.H."/>
            <person name="Hubbard S.S."/>
            <person name="Banfield J.F."/>
        </authorList>
    </citation>
    <scope>NUCLEOTIDE SEQUENCE [LARGE SCALE GENOMIC DNA]</scope>
</reference>
<dbReference type="Gene3D" id="3.10.290.30">
    <property type="entry name" value="MM3350-like"/>
    <property type="match status" value="1"/>
</dbReference>
<sequence length="214" mass="25341">MPKETKKIKSKLYKPKIENEKDFYNAINRALKTTDHRDALLSIIKEFEGYKKFMSENLIASSVPSDKILMFRFIYQLKEKVWKDIEIYGDQSLERLAEYIIDEMGWDNDHLHAFFFPEKRNGGIWEWYTSYEIGSAGVDNDQFPILHTDEVLVLSIDYSKHPRLGFVFDFGDDHRFVMEYKGLRDADKNEKKDNFPKVVDQRGVAPEQYPDYVD</sequence>
<feature type="domain" description="Plasmid pRiA4b Orf3-like" evidence="2">
    <location>
        <begin position="77"/>
        <end position="206"/>
    </location>
</feature>
<dbReference type="InterPro" id="IPR012912">
    <property type="entry name" value="Plasmid_pRiA4b_Orf3-like"/>
</dbReference>
<dbReference type="Pfam" id="PF07929">
    <property type="entry name" value="PRiA4_ORF3"/>
    <property type="match status" value="1"/>
</dbReference>
<dbReference type="Proteomes" id="UP000177528">
    <property type="component" value="Unassembled WGS sequence"/>
</dbReference>
<gene>
    <name evidence="3" type="ORF">A3D99_00900</name>
</gene>
<accession>A0A1G1X5F2</accession>
<proteinExistence type="predicted"/>